<reference evidence="1" key="1">
    <citation type="submission" date="2022-03" db="EMBL/GenBank/DDBJ databases">
        <authorList>
            <person name="Tunstrom K."/>
        </authorList>
    </citation>
    <scope>NUCLEOTIDE SEQUENCE</scope>
</reference>
<gene>
    <name evidence="1" type="ORF">EEDITHA_LOCUS6777</name>
</gene>
<keyword evidence="2" id="KW-1185">Reference proteome</keyword>
<dbReference type="Proteomes" id="UP001153954">
    <property type="component" value="Unassembled WGS sequence"/>
</dbReference>
<organism evidence="1 2">
    <name type="scientific">Euphydryas editha</name>
    <name type="common">Edith's checkerspot</name>
    <dbReference type="NCBI Taxonomy" id="104508"/>
    <lineage>
        <taxon>Eukaryota</taxon>
        <taxon>Metazoa</taxon>
        <taxon>Ecdysozoa</taxon>
        <taxon>Arthropoda</taxon>
        <taxon>Hexapoda</taxon>
        <taxon>Insecta</taxon>
        <taxon>Pterygota</taxon>
        <taxon>Neoptera</taxon>
        <taxon>Endopterygota</taxon>
        <taxon>Lepidoptera</taxon>
        <taxon>Glossata</taxon>
        <taxon>Ditrysia</taxon>
        <taxon>Papilionoidea</taxon>
        <taxon>Nymphalidae</taxon>
        <taxon>Nymphalinae</taxon>
        <taxon>Euphydryas</taxon>
    </lineage>
</organism>
<dbReference type="GO" id="GO:0003676">
    <property type="term" value="F:nucleic acid binding"/>
    <property type="evidence" value="ECO:0007669"/>
    <property type="project" value="InterPro"/>
</dbReference>
<protein>
    <recommendedName>
        <fullName evidence="3">Tc1-like transposase DDE domain-containing protein</fullName>
    </recommendedName>
</protein>
<evidence type="ECO:0000313" key="1">
    <source>
        <dbReference type="EMBL" id="CAH2090860.1"/>
    </source>
</evidence>
<dbReference type="AlphaFoldDB" id="A0AAU9U274"/>
<proteinExistence type="predicted"/>
<name>A0AAU9U274_EUPED</name>
<accession>A0AAU9U274</accession>
<evidence type="ECO:0000313" key="2">
    <source>
        <dbReference type="Proteomes" id="UP001153954"/>
    </source>
</evidence>
<dbReference type="Gene3D" id="3.30.420.10">
    <property type="entry name" value="Ribonuclease H-like superfamily/Ribonuclease H"/>
    <property type="match status" value="1"/>
</dbReference>
<dbReference type="InterPro" id="IPR036397">
    <property type="entry name" value="RNaseH_sf"/>
</dbReference>
<evidence type="ECO:0008006" key="3">
    <source>
        <dbReference type="Google" id="ProtNLM"/>
    </source>
</evidence>
<dbReference type="EMBL" id="CAKOGL010000010">
    <property type="protein sequence ID" value="CAH2090860.1"/>
    <property type="molecule type" value="Genomic_DNA"/>
</dbReference>
<sequence>MRTLPHALTETVGYQGGLLMIWGGMFYEARNDLVIFYRGSVNVQRYVEEVLQDHVITFAPFIGENFRFMHDNARCHVARSVTEYLDEAGIQTLPLHFIFLCA</sequence>
<comment type="caution">
    <text evidence="1">The sequence shown here is derived from an EMBL/GenBank/DDBJ whole genome shotgun (WGS) entry which is preliminary data.</text>
</comment>